<dbReference type="AlphaFoldDB" id="G9EL11"/>
<dbReference type="InterPro" id="IPR018376">
    <property type="entry name" value="Enoyl-CoA_hyd/isom_CS"/>
</dbReference>
<dbReference type="Gene3D" id="6.20.390.30">
    <property type="match status" value="1"/>
</dbReference>
<evidence type="ECO:0000256" key="1">
    <source>
        <dbReference type="ARBA" id="ARBA00005254"/>
    </source>
</evidence>
<keyword evidence="4" id="KW-1185">Reference proteome</keyword>
<dbReference type="EMBL" id="JH413807">
    <property type="protein sequence ID" value="EHL32024.1"/>
    <property type="molecule type" value="Genomic_DNA"/>
</dbReference>
<evidence type="ECO:0008006" key="5">
    <source>
        <dbReference type="Google" id="ProtNLM"/>
    </source>
</evidence>
<dbReference type="PANTHER" id="PTHR11941">
    <property type="entry name" value="ENOYL-COA HYDRATASE-RELATED"/>
    <property type="match status" value="1"/>
</dbReference>
<dbReference type="HOGENOM" id="CLU_1452754_0_0_6"/>
<dbReference type="InParanoid" id="G9EL11"/>
<dbReference type="GO" id="GO:0003824">
    <property type="term" value="F:catalytic activity"/>
    <property type="evidence" value="ECO:0007669"/>
    <property type="project" value="InterPro"/>
</dbReference>
<dbReference type="STRING" id="658187.LDG_5907"/>
<gene>
    <name evidence="3" type="ORF">LDG_5907</name>
</gene>
<accession>G9EL11</accession>
<evidence type="ECO:0000256" key="2">
    <source>
        <dbReference type="RuleBase" id="RU003707"/>
    </source>
</evidence>
<dbReference type="PANTHER" id="PTHR11941:SF54">
    <property type="entry name" value="ENOYL-COA HYDRATASE, MITOCHONDRIAL"/>
    <property type="match status" value="1"/>
</dbReference>
<dbReference type="InterPro" id="IPR029045">
    <property type="entry name" value="ClpP/crotonase-like_dom_sf"/>
</dbReference>
<proteinExistence type="inferred from homology"/>
<organism evidence="3 4">
    <name type="scientific">Legionella drancourtii LLAP12</name>
    <dbReference type="NCBI Taxonomy" id="658187"/>
    <lineage>
        <taxon>Bacteria</taxon>
        <taxon>Pseudomonadati</taxon>
        <taxon>Pseudomonadota</taxon>
        <taxon>Gammaproteobacteria</taxon>
        <taxon>Legionellales</taxon>
        <taxon>Legionellaceae</taxon>
        <taxon>Legionella</taxon>
    </lineage>
</organism>
<dbReference type="Gene3D" id="3.90.226.10">
    <property type="entry name" value="2-enoyl-CoA Hydratase, Chain A, domain 1"/>
    <property type="match status" value="1"/>
</dbReference>
<name>G9EL11_9GAMM</name>
<evidence type="ECO:0000313" key="4">
    <source>
        <dbReference type="Proteomes" id="UP000002770"/>
    </source>
</evidence>
<dbReference type="eggNOG" id="COG1024">
    <property type="taxonomic scope" value="Bacteria"/>
</dbReference>
<dbReference type="NCBIfam" id="NF006452">
    <property type="entry name" value="PRK08788.1"/>
    <property type="match status" value="1"/>
</dbReference>
<dbReference type="CDD" id="cd06558">
    <property type="entry name" value="crotonase-like"/>
    <property type="match status" value="1"/>
</dbReference>
<protein>
    <recommendedName>
        <fullName evidence="5">Enoyl-CoA hydratase</fullName>
    </recommendedName>
</protein>
<dbReference type="Proteomes" id="UP000002770">
    <property type="component" value="Unassembled WGS sequence"/>
</dbReference>
<dbReference type="InterPro" id="IPR001753">
    <property type="entry name" value="Enoyl-CoA_hydra/iso"/>
</dbReference>
<dbReference type="Pfam" id="PF00378">
    <property type="entry name" value="ECH_1"/>
    <property type="match status" value="1"/>
</dbReference>
<sequence length="186" mass="20897">MLRYGVQCIDLIHQNLIAFRHNVVPIALVEGDALGGGFECALSCDVIIAEEQSMFGTPEIKFNLFPGMGAFHLLKEKTNLAITREILTSGHIFTAQEMLQRGIVDYVVPKGEGKAFLEQLIHKHMRSFHGLHAIREIEHINSRYSYDDLLVAVNIWVNKALSIDQMSLGLIRKLVHAQSVKYADDV</sequence>
<evidence type="ECO:0000313" key="3">
    <source>
        <dbReference type="EMBL" id="EHL32024.1"/>
    </source>
</evidence>
<dbReference type="GO" id="GO:0006635">
    <property type="term" value="P:fatty acid beta-oxidation"/>
    <property type="evidence" value="ECO:0007669"/>
    <property type="project" value="TreeGrafter"/>
</dbReference>
<dbReference type="PROSITE" id="PS00166">
    <property type="entry name" value="ENOYL_COA_HYDRATASE"/>
    <property type="match status" value="1"/>
</dbReference>
<comment type="similarity">
    <text evidence="1 2">Belongs to the enoyl-CoA hydratase/isomerase family.</text>
</comment>
<reference evidence="3 4" key="1">
    <citation type="journal article" date="2011" name="BMC Genomics">
        <title>Insight into cross-talk between intra-amoebal pathogens.</title>
        <authorList>
            <person name="Gimenez G."/>
            <person name="Bertelli C."/>
            <person name="Moliner C."/>
            <person name="Robert C."/>
            <person name="Raoult D."/>
            <person name="Fournier P.E."/>
            <person name="Greub G."/>
        </authorList>
    </citation>
    <scope>NUCLEOTIDE SEQUENCE [LARGE SCALE GENOMIC DNA]</scope>
    <source>
        <strain evidence="3 4">LLAP12</strain>
    </source>
</reference>
<dbReference type="SUPFAM" id="SSF52096">
    <property type="entry name" value="ClpP/crotonase"/>
    <property type="match status" value="1"/>
</dbReference>